<dbReference type="EMBL" id="CATQJA010000917">
    <property type="protein sequence ID" value="CAJ0564806.1"/>
    <property type="molecule type" value="Genomic_DNA"/>
</dbReference>
<dbReference type="AlphaFoldDB" id="A0AA36CB46"/>
<dbReference type="InterPro" id="IPR035500">
    <property type="entry name" value="NHR-like_dom_sf"/>
</dbReference>
<gene>
    <name evidence="4" type="ORF">MSPICULIGERA_LOCUS3474</name>
</gene>
<keyword evidence="3" id="KW-0675">Receptor</keyword>
<keyword evidence="5" id="KW-1185">Reference proteome</keyword>
<evidence type="ECO:0008006" key="6">
    <source>
        <dbReference type="Google" id="ProtNLM"/>
    </source>
</evidence>
<dbReference type="SUPFAM" id="SSF48508">
    <property type="entry name" value="Nuclear receptor ligand-binding domain"/>
    <property type="match status" value="1"/>
</dbReference>
<accession>A0AA36CB46</accession>
<organism evidence="4 5">
    <name type="scientific">Mesorhabditis spiculigera</name>
    <dbReference type="NCBI Taxonomy" id="96644"/>
    <lineage>
        <taxon>Eukaryota</taxon>
        <taxon>Metazoa</taxon>
        <taxon>Ecdysozoa</taxon>
        <taxon>Nematoda</taxon>
        <taxon>Chromadorea</taxon>
        <taxon>Rhabditida</taxon>
        <taxon>Rhabditina</taxon>
        <taxon>Rhabditomorpha</taxon>
        <taxon>Rhabditoidea</taxon>
        <taxon>Rhabditidae</taxon>
        <taxon>Mesorhabditinae</taxon>
        <taxon>Mesorhabditis</taxon>
    </lineage>
</organism>
<evidence type="ECO:0000256" key="1">
    <source>
        <dbReference type="ARBA" id="ARBA00023015"/>
    </source>
</evidence>
<evidence type="ECO:0000256" key="2">
    <source>
        <dbReference type="ARBA" id="ARBA00023163"/>
    </source>
</evidence>
<dbReference type="Gene3D" id="1.10.565.10">
    <property type="entry name" value="Retinoid X Receptor"/>
    <property type="match status" value="1"/>
</dbReference>
<evidence type="ECO:0000313" key="4">
    <source>
        <dbReference type="EMBL" id="CAJ0564806.1"/>
    </source>
</evidence>
<evidence type="ECO:0000313" key="5">
    <source>
        <dbReference type="Proteomes" id="UP001177023"/>
    </source>
</evidence>
<reference evidence="4" key="1">
    <citation type="submission" date="2023-06" db="EMBL/GenBank/DDBJ databases">
        <authorList>
            <person name="Delattre M."/>
        </authorList>
    </citation>
    <scope>NUCLEOTIDE SEQUENCE</scope>
    <source>
        <strain evidence="4">AF72</strain>
    </source>
</reference>
<evidence type="ECO:0000256" key="3">
    <source>
        <dbReference type="ARBA" id="ARBA00023170"/>
    </source>
</evidence>
<comment type="caution">
    <text evidence="4">The sequence shown here is derived from an EMBL/GenBank/DDBJ whole genome shotgun (WGS) entry which is preliminary data.</text>
</comment>
<keyword evidence="1" id="KW-0805">Transcription regulation</keyword>
<feature type="non-terminal residue" evidence="4">
    <location>
        <position position="280"/>
    </location>
</feature>
<proteinExistence type="predicted"/>
<protein>
    <recommendedName>
        <fullName evidence="6">NR LBD domain-containing protein</fullName>
    </recommendedName>
</protein>
<name>A0AA36CB46_9BILA</name>
<sequence>MYPSPMNRQSSEQDDVAFLLQLEKNCSNDDASFDLNFEFNLELKIEDLIASPTRLCQRVPTPGLFIGFGGRFLRDEHIDQSCIGFNQLCIRFFKRVFRMTDRKIVPLLKEIQMSDAEYVVLKNVMMFSAGFDLPEPESAVARDARRKYDALLAKALRERIHEEKRAIEITGKIMEIVHLVQDFFEKVATNVVSLAIKSLAEAKRRSLEEVRKVLKESIVDLEMYMLQGEKPGYLAFEKKRQVAKELAKIAREGKVRTLDDAFFVADGLVSRITDELPEGN</sequence>
<keyword evidence="2" id="KW-0804">Transcription</keyword>
<dbReference type="Proteomes" id="UP001177023">
    <property type="component" value="Unassembled WGS sequence"/>
</dbReference>